<evidence type="ECO:0000256" key="5">
    <source>
        <dbReference type="SAM" id="MobiDB-lite"/>
    </source>
</evidence>
<feature type="transmembrane region" description="Helical" evidence="6">
    <location>
        <begin position="153"/>
        <end position="172"/>
    </location>
</feature>
<dbReference type="PROSITE" id="PS51006">
    <property type="entry name" value="PABS_2"/>
    <property type="match status" value="1"/>
</dbReference>
<comment type="caution">
    <text evidence="8">The sequence shown here is derived from an EMBL/GenBank/DDBJ whole genome shotgun (WGS) entry which is preliminary data.</text>
</comment>
<evidence type="ECO:0000256" key="2">
    <source>
        <dbReference type="ARBA" id="ARBA00022679"/>
    </source>
</evidence>
<comment type="similarity">
    <text evidence="1">Belongs to the spermidine/spermine synthase family.</text>
</comment>
<feature type="domain" description="PABS" evidence="7">
    <location>
        <begin position="214"/>
        <end position="456"/>
    </location>
</feature>
<organism evidence="8 9">
    <name type="scientific">Halopiger aswanensis</name>
    <dbReference type="NCBI Taxonomy" id="148449"/>
    <lineage>
        <taxon>Archaea</taxon>
        <taxon>Methanobacteriati</taxon>
        <taxon>Methanobacteriota</taxon>
        <taxon>Stenosarchaea group</taxon>
        <taxon>Halobacteria</taxon>
        <taxon>Halobacteriales</taxon>
        <taxon>Natrialbaceae</taxon>
        <taxon>Halopiger</taxon>
    </lineage>
</organism>
<dbReference type="CDD" id="cd02440">
    <property type="entry name" value="AdoMet_MTases"/>
    <property type="match status" value="1"/>
</dbReference>
<evidence type="ECO:0000313" key="8">
    <source>
        <dbReference type="EMBL" id="RKD98218.1"/>
    </source>
</evidence>
<feature type="transmembrane region" description="Helical" evidence="6">
    <location>
        <begin position="113"/>
        <end position="133"/>
    </location>
</feature>
<dbReference type="Pfam" id="PF01564">
    <property type="entry name" value="Spermine_synth"/>
    <property type="match status" value="1"/>
</dbReference>
<gene>
    <name evidence="8" type="ORF">ATJ93_1223</name>
</gene>
<dbReference type="Gene3D" id="3.40.50.150">
    <property type="entry name" value="Vaccinia Virus protein VP39"/>
    <property type="match status" value="1"/>
</dbReference>
<evidence type="ECO:0000313" key="9">
    <source>
        <dbReference type="Proteomes" id="UP000283805"/>
    </source>
</evidence>
<feature type="region of interest" description="Disordered" evidence="5">
    <location>
        <begin position="515"/>
        <end position="573"/>
    </location>
</feature>
<accession>A0A419WS42</accession>
<dbReference type="GO" id="GO:0006596">
    <property type="term" value="P:polyamine biosynthetic process"/>
    <property type="evidence" value="ECO:0007669"/>
    <property type="project" value="UniProtKB-UniRule"/>
</dbReference>
<feature type="transmembrane region" description="Helical" evidence="6">
    <location>
        <begin position="178"/>
        <end position="196"/>
    </location>
</feature>
<dbReference type="EMBL" id="RAPO01000001">
    <property type="protein sequence ID" value="RKD98218.1"/>
    <property type="molecule type" value="Genomic_DNA"/>
</dbReference>
<keyword evidence="6" id="KW-0812">Transmembrane</keyword>
<feature type="compositionally biased region" description="Polar residues" evidence="5">
    <location>
        <begin position="515"/>
        <end position="526"/>
    </location>
</feature>
<evidence type="ECO:0000256" key="1">
    <source>
        <dbReference type="ARBA" id="ARBA00007867"/>
    </source>
</evidence>
<dbReference type="InterPro" id="IPR030374">
    <property type="entry name" value="PABS"/>
</dbReference>
<keyword evidence="2 4" id="KW-0808">Transferase</keyword>
<keyword evidence="6" id="KW-1133">Transmembrane helix</keyword>
<feature type="transmembrane region" description="Helical" evidence="6">
    <location>
        <begin position="18"/>
        <end position="39"/>
    </location>
</feature>
<evidence type="ECO:0000256" key="3">
    <source>
        <dbReference type="ARBA" id="ARBA00023115"/>
    </source>
</evidence>
<dbReference type="AlphaFoldDB" id="A0A419WS42"/>
<feature type="transmembrane region" description="Helical" evidence="6">
    <location>
        <begin position="79"/>
        <end position="101"/>
    </location>
</feature>
<feature type="transmembrane region" description="Helical" evidence="6">
    <location>
        <begin position="208"/>
        <end position="227"/>
    </location>
</feature>
<dbReference type="InterPro" id="IPR029063">
    <property type="entry name" value="SAM-dependent_MTases_sf"/>
</dbReference>
<keyword evidence="3 4" id="KW-0620">Polyamine biosynthesis</keyword>
<proteinExistence type="inferred from homology"/>
<dbReference type="PANTHER" id="PTHR43317">
    <property type="entry name" value="THERMOSPERMINE SYNTHASE ACAULIS5"/>
    <property type="match status" value="1"/>
</dbReference>
<evidence type="ECO:0000256" key="6">
    <source>
        <dbReference type="SAM" id="Phobius"/>
    </source>
</evidence>
<dbReference type="PANTHER" id="PTHR43317:SF1">
    <property type="entry name" value="THERMOSPERMINE SYNTHASE ACAULIS5"/>
    <property type="match status" value="1"/>
</dbReference>
<evidence type="ECO:0000256" key="4">
    <source>
        <dbReference type="PROSITE-ProRule" id="PRU00354"/>
    </source>
</evidence>
<name>A0A419WS42_9EURY</name>
<keyword evidence="6" id="KW-0472">Membrane</keyword>
<reference evidence="8 9" key="1">
    <citation type="submission" date="2018-09" db="EMBL/GenBank/DDBJ databases">
        <title>Genomic Encyclopedia of Archaeal and Bacterial Type Strains, Phase II (KMG-II): from individual species to whole genera.</title>
        <authorList>
            <person name="Goeker M."/>
        </authorList>
    </citation>
    <scope>NUCLEOTIDE SEQUENCE [LARGE SCALE GENOMIC DNA]</scope>
    <source>
        <strain evidence="8 9">DSM 13151</strain>
    </source>
</reference>
<dbReference type="SUPFAM" id="SSF53335">
    <property type="entry name" value="S-adenosyl-L-methionine-dependent methyltransferases"/>
    <property type="match status" value="1"/>
</dbReference>
<dbReference type="Proteomes" id="UP000283805">
    <property type="component" value="Unassembled WGS sequence"/>
</dbReference>
<dbReference type="RefSeq" id="WP_120243664.1">
    <property type="nucleotide sequence ID" value="NZ_RAPO01000001.1"/>
</dbReference>
<sequence>MDVDGRTIASYRPTKPGLAVFVSGVTSMGIEILALPIVAPQYGSHIYTVGGILTVCLAALSLGYWQGGKRAASATTREMTWIMLATAVYMGVVIYANELLVVQTSTLALPARYAALPSVVVLFGPPTYLLGFISPYAAELSAKESTGEASGHVYALGTIGSIVGSGATTFLLIPLLSIGQIALLFGFMLVATALAIEAPSLPRKPTAASVVVAALLVVAAGGGPVALDYRGDVVYETTTSYQQQLEVVDDGDVRTMYLDDARHSAMDLEDPDRHVFTYTKYFHLPMLMADDPDEIDRVLFIGGGGYTGPQDFEERYDVTVDVVEIDPTVTDAAKEYFGLEESENLTVHTGDGRQYLERTDETYDLIVLDAYQKDQVPFHLTTEEFMTLASERLTDDGMLYANVISAPSGSAGAFYRAQYRTMERVFPEVYSFRTSERESIQNIEVVATKNATELSTGELQQRNAERDLGVDLEDAIHNRMDEPETDDAPILRDDRGSVNGLLDPMLGQRYVVEETNGSNESVTDAESATPAAIGSPSSLEAIDSPSSLEAIDSPSPASGIENDGARPVPASAT</sequence>
<dbReference type="NCBIfam" id="NF037959">
    <property type="entry name" value="MFS_SpdSyn"/>
    <property type="match status" value="1"/>
</dbReference>
<dbReference type="GO" id="GO:0010487">
    <property type="term" value="F:thermospermine synthase activity"/>
    <property type="evidence" value="ECO:0007669"/>
    <property type="project" value="TreeGrafter"/>
</dbReference>
<feature type="active site" description="Proton acceptor" evidence="4">
    <location>
        <position position="369"/>
    </location>
</feature>
<evidence type="ECO:0000259" key="7">
    <source>
        <dbReference type="PROSITE" id="PS51006"/>
    </source>
</evidence>
<protein>
    <submittedName>
        <fullName evidence="8">Spermine/spermidine synthase</fullName>
    </submittedName>
</protein>
<feature type="transmembrane region" description="Helical" evidence="6">
    <location>
        <begin position="45"/>
        <end position="67"/>
    </location>
</feature>
<keyword evidence="9" id="KW-1185">Reference proteome</keyword>
<dbReference type="OrthoDB" id="10538at2157"/>